<evidence type="ECO:0000313" key="6">
    <source>
        <dbReference type="Proteomes" id="UP000054097"/>
    </source>
</evidence>
<dbReference type="CDD" id="cd11398">
    <property type="entry name" value="bHLHzip_scCBP1"/>
    <property type="match status" value="1"/>
</dbReference>
<protein>
    <recommendedName>
        <fullName evidence="4">BHLH domain-containing protein</fullName>
    </recommendedName>
</protein>
<evidence type="ECO:0000256" key="1">
    <source>
        <dbReference type="ARBA" id="ARBA00023125"/>
    </source>
</evidence>
<dbReference type="GO" id="GO:0046983">
    <property type="term" value="F:protein dimerization activity"/>
    <property type="evidence" value="ECO:0007669"/>
    <property type="project" value="InterPro"/>
</dbReference>
<dbReference type="SMART" id="SM00353">
    <property type="entry name" value="HLH"/>
    <property type="match status" value="1"/>
</dbReference>
<dbReference type="Proteomes" id="UP000054097">
    <property type="component" value="Unassembled WGS sequence"/>
</dbReference>
<feature type="domain" description="BHLH" evidence="4">
    <location>
        <begin position="201"/>
        <end position="251"/>
    </location>
</feature>
<dbReference type="PANTHER" id="PTHR47787:SF1">
    <property type="entry name" value="CENTROMERE-BINDING PROTEIN 1"/>
    <property type="match status" value="1"/>
</dbReference>
<dbReference type="SUPFAM" id="SSF47459">
    <property type="entry name" value="HLH, helix-loop-helix DNA-binding domain"/>
    <property type="match status" value="1"/>
</dbReference>
<dbReference type="EMBL" id="KN824330">
    <property type="protein sequence ID" value="KIM23898.1"/>
    <property type="molecule type" value="Genomic_DNA"/>
</dbReference>
<dbReference type="GO" id="GO:0003677">
    <property type="term" value="F:DNA binding"/>
    <property type="evidence" value="ECO:0007669"/>
    <property type="project" value="UniProtKB-KW"/>
</dbReference>
<dbReference type="Pfam" id="PF00010">
    <property type="entry name" value="HLH"/>
    <property type="match status" value="1"/>
</dbReference>
<dbReference type="GO" id="GO:0005634">
    <property type="term" value="C:nucleus"/>
    <property type="evidence" value="ECO:0007669"/>
    <property type="project" value="TreeGrafter"/>
</dbReference>
<dbReference type="GO" id="GO:0003700">
    <property type="term" value="F:DNA-binding transcription factor activity"/>
    <property type="evidence" value="ECO:0007669"/>
    <property type="project" value="InterPro"/>
</dbReference>
<dbReference type="STRING" id="933852.A0A0C2WBS9"/>
<feature type="region of interest" description="Disordered" evidence="3">
    <location>
        <begin position="1"/>
        <end position="71"/>
    </location>
</feature>
<dbReference type="PANTHER" id="PTHR47787">
    <property type="entry name" value="CENTROMERE-BINDING PROTEIN 1"/>
    <property type="match status" value="1"/>
</dbReference>
<dbReference type="HOGENOM" id="CLU_767501_0_0_1"/>
<keyword evidence="1" id="KW-0238">DNA-binding</keyword>
<evidence type="ECO:0000313" key="5">
    <source>
        <dbReference type="EMBL" id="KIM23898.1"/>
    </source>
</evidence>
<keyword evidence="6" id="KW-1185">Reference proteome</keyword>
<sequence length="333" mass="36333">MSSSEEEEGTQTPSDYDPEGEPDLSPQRPTVTTTRKRSESNTSRAKKSNPSRAKAGNSRTNVPASPTAGSSGAHAAAAAAAAQAQAQAFQQAGYMMPAMGPGGIPMMVPGQPGNERAHLYTLLRQLPIGPQGVGPGGLPFPFPMHPGLLAAAANISNDPIPSAHDAEAPPGESADSPSRMSNPGSPSKPRAEPGTIEWAQQRKDNHKEVERRRRGNINEGINELGRILPNNSGDKAKGAILQRAVAYLKQLKENEQKVMEKWTIEKLMLDREIAEWGLRYSECEARWKEEKARREDLEAEVAKLKRMLGDLEEDELEEDEELDERPVKRPRLV</sequence>
<feature type="compositionally biased region" description="Polar residues" evidence="3">
    <location>
        <begin position="175"/>
        <end position="185"/>
    </location>
</feature>
<accession>A0A0C2WBS9</accession>
<feature type="compositionally biased region" description="Acidic residues" evidence="3">
    <location>
        <begin position="313"/>
        <end position="323"/>
    </location>
</feature>
<dbReference type="InterPro" id="IPR047206">
    <property type="entry name" value="bHLHzip_scCBP1-like"/>
</dbReference>
<feature type="compositionally biased region" description="Polar residues" evidence="3">
    <location>
        <begin position="50"/>
        <end position="70"/>
    </location>
</feature>
<reference evidence="5 6" key="1">
    <citation type="submission" date="2014-04" db="EMBL/GenBank/DDBJ databases">
        <authorList>
            <consortium name="DOE Joint Genome Institute"/>
            <person name="Kuo A."/>
            <person name="Zuccaro A."/>
            <person name="Kohler A."/>
            <person name="Nagy L.G."/>
            <person name="Floudas D."/>
            <person name="Copeland A."/>
            <person name="Barry K.W."/>
            <person name="Cichocki N."/>
            <person name="Veneault-Fourrey C."/>
            <person name="LaButti K."/>
            <person name="Lindquist E.A."/>
            <person name="Lipzen A."/>
            <person name="Lundell T."/>
            <person name="Morin E."/>
            <person name="Murat C."/>
            <person name="Sun H."/>
            <person name="Tunlid A."/>
            <person name="Henrissat B."/>
            <person name="Grigoriev I.V."/>
            <person name="Hibbett D.S."/>
            <person name="Martin F."/>
            <person name="Nordberg H.P."/>
            <person name="Cantor M.N."/>
            <person name="Hua S.X."/>
        </authorList>
    </citation>
    <scope>NUCLEOTIDE SEQUENCE [LARGE SCALE GENOMIC DNA]</scope>
    <source>
        <strain evidence="5 6">MAFF 305830</strain>
    </source>
</reference>
<keyword evidence="2" id="KW-0539">Nucleus</keyword>
<evidence type="ECO:0000256" key="2">
    <source>
        <dbReference type="ARBA" id="ARBA00023242"/>
    </source>
</evidence>
<dbReference type="InterPro" id="IPR011598">
    <property type="entry name" value="bHLH_dom"/>
</dbReference>
<feature type="region of interest" description="Disordered" evidence="3">
    <location>
        <begin position="158"/>
        <end position="214"/>
    </location>
</feature>
<dbReference type="Gene3D" id="4.10.280.10">
    <property type="entry name" value="Helix-loop-helix DNA-binding domain"/>
    <property type="match status" value="1"/>
</dbReference>
<dbReference type="AlphaFoldDB" id="A0A0C2WBS9"/>
<name>A0A0C2WBS9_SERVB</name>
<feature type="region of interest" description="Disordered" evidence="3">
    <location>
        <begin position="313"/>
        <end position="333"/>
    </location>
</feature>
<proteinExistence type="predicted"/>
<dbReference type="PROSITE" id="PS50888">
    <property type="entry name" value="BHLH"/>
    <property type="match status" value="1"/>
</dbReference>
<reference evidence="6" key="2">
    <citation type="submission" date="2015-01" db="EMBL/GenBank/DDBJ databases">
        <title>Evolutionary Origins and Diversification of the Mycorrhizal Mutualists.</title>
        <authorList>
            <consortium name="DOE Joint Genome Institute"/>
            <consortium name="Mycorrhizal Genomics Consortium"/>
            <person name="Kohler A."/>
            <person name="Kuo A."/>
            <person name="Nagy L.G."/>
            <person name="Floudas D."/>
            <person name="Copeland A."/>
            <person name="Barry K.W."/>
            <person name="Cichocki N."/>
            <person name="Veneault-Fourrey C."/>
            <person name="LaButti K."/>
            <person name="Lindquist E.A."/>
            <person name="Lipzen A."/>
            <person name="Lundell T."/>
            <person name="Morin E."/>
            <person name="Murat C."/>
            <person name="Riley R."/>
            <person name="Ohm R."/>
            <person name="Sun H."/>
            <person name="Tunlid A."/>
            <person name="Henrissat B."/>
            <person name="Grigoriev I.V."/>
            <person name="Hibbett D.S."/>
            <person name="Martin F."/>
        </authorList>
    </citation>
    <scope>NUCLEOTIDE SEQUENCE [LARGE SCALE GENOMIC DNA]</scope>
    <source>
        <strain evidence="6">MAFF 305830</strain>
    </source>
</reference>
<feature type="compositionally biased region" description="Basic and acidic residues" evidence="3">
    <location>
        <begin position="200"/>
        <end position="211"/>
    </location>
</feature>
<dbReference type="OrthoDB" id="71302at2759"/>
<evidence type="ECO:0000259" key="4">
    <source>
        <dbReference type="PROSITE" id="PS50888"/>
    </source>
</evidence>
<organism evidence="5 6">
    <name type="scientific">Serendipita vermifera MAFF 305830</name>
    <dbReference type="NCBI Taxonomy" id="933852"/>
    <lineage>
        <taxon>Eukaryota</taxon>
        <taxon>Fungi</taxon>
        <taxon>Dikarya</taxon>
        <taxon>Basidiomycota</taxon>
        <taxon>Agaricomycotina</taxon>
        <taxon>Agaricomycetes</taxon>
        <taxon>Sebacinales</taxon>
        <taxon>Serendipitaceae</taxon>
        <taxon>Serendipita</taxon>
    </lineage>
</organism>
<evidence type="ECO:0000256" key="3">
    <source>
        <dbReference type="SAM" id="MobiDB-lite"/>
    </source>
</evidence>
<dbReference type="InterPro" id="IPR036638">
    <property type="entry name" value="HLH_DNA-bd_sf"/>
</dbReference>
<gene>
    <name evidence="5" type="ORF">M408DRAFT_332089</name>
</gene>